<evidence type="ECO:0000256" key="8">
    <source>
        <dbReference type="PIRSR" id="PIRSR600175-1"/>
    </source>
</evidence>
<feature type="chain" id="PRO_5039909078" evidence="10">
    <location>
        <begin position="18"/>
        <end position="396"/>
    </location>
</feature>
<feature type="binding site" evidence="8">
    <location>
        <position position="207"/>
    </location>
    <ligand>
        <name>Na(+)</name>
        <dbReference type="ChEBI" id="CHEBI:29101"/>
        <label>1</label>
    </ligand>
</feature>
<evidence type="ECO:0000256" key="6">
    <source>
        <dbReference type="ARBA" id="ARBA00022989"/>
    </source>
</evidence>
<feature type="transmembrane region" description="Helical" evidence="9">
    <location>
        <begin position="100"/>
        <end position="120"/>
    </location>
</feature>
<dbReference type="GO" id="GO:0005283">
    <property type="term" value="F:amino acid:sodium symporter activity"/>
    <property type="evidence" value="ECO:0007669"/>
    <property type="project" value="TreeGrafter"/>
</dbReference>
<evidence type="ECO:0000256" key="9">
    <source>
        <dbReference type="SAM" id="Phobius"/>
    </source>
</evidence>
<keyword evidence="12" id="KW-1185">Reference proteome</keyword>
<dbReference type="PANTHER" id="PTHR11616:SF236">
    <property type="entry name" value="TRANSPORTER"/>
    <property type="match status" value="1"/>
</dbReference>
<organism evidence="11 12">
    <name type="scientific">Rhipicephalus microplus</name>
    <name type="common">Cattle tick</name>
    <name type="synonym">Boophilus microplus</name>
    <dbReference type="NCBI Taxonomy" id="6941"/>
    <lineage>
        <taxon>Eukaryota</taxon>
        <taxon>Metazoa</taxon>
        <taxon>Ecdysozoa</taxon>
        <taxon>Arthropoda</taxon>
        <taxon>Chelicerata</taxon>
        <taxon>Arachnida</taxon>
        <taxon>Acari</taxon>
        <taxon>Parasitiformes</taxon>
        <taxon>Ixodida</taxon>
        <taxon>Ixodoidea</taxon>
        <taxon>Ixodidae</taxon>
        <taxon>Rhipicephalinae</taxon>
        <taxon>Rhipicephalus</taxon>
        <taxon>Boophilus</taxon>
    </lineage>
</organism>
<evidence type="ECO:0000313" key="12">
    <source>
        <dbReference type="Proteomes" id="UP000821866"/>
    </source>
</evidence>
<feature type="binding site" evidence="8">
    <location>
        <position position="107"/>
    </location>
    <ligand>
        <name>Na(+)</name>
        <dbReference type="ChEBI" id="CHEBI:29101"/>
        <label>1</label>
    </ligand>
</feature>
<evidence type="ECO:0000256" key="1">
    <source>
        <dbReference type="ARBA" id="ARBA00004141"/>
    </source>
</evidence>
<evidence type="ECO:0000256" key="7">
    <source>
        <dbReference type="ARBA" id="ARBA00023136"/>
    </source>
</evidence>
<gene>
    <name evidence="11" type="ORF">HPB51_010027</name>
</gene>
<sequence>MGTTWMSFALLFSLVLSSVVQRGSLRGMSAYLYPDWPKLIDIVVRLQILRTGSPFQQYLSYVAIAAAEDHFMSWNRDPKANETALLFFILLSLKQTWRAASQQLLFSMGLALGTLTGYGSYKPFEWPLSMNIVQLVGADFCFSFFSGCMVFALYGHATVLYGLEFEDLVTADYDYAFVMFPESVKHFRHPELWCIAFYLLMCVLAFDGLVAFVEIGVSTFVDVYPSLKPHRLMCTVTTCTVMYILSLPAATGGGLYVLNLIDYVTYIDLVPWIALAEVLVLVNGYGVVRLNDDVQFMTGQPPSTYLLVCWRYCCPVALLTICLGSVNAQRNRLLDYVYPAWTGVIQLAIVLCCIVAVITQVMRTFAENGHAYRIASTENRQPNKMAELPLAQAPNA</sequence>
<keyword evidence="3" id="KW-0813">Transport</keyword>
<keyword evidence="5" id="KW-0769">Symport</keyword>
<dbReference type="InterPro" id="IPR037272">
    <property type="entry name" value="SNS_sf"/>
</dbReference>
<dbReference type="GO" id="GO:0089718">
    <property type="term" value="P:amino acid import across plasma membrane"/>
    <property type="evidence" value="ECO:0007669"/>
    <property type="project" value="TreeGrafter"/>
</dbReference>
<feature type="transmembrane region" description="Helical" evidence="9">
    <location>
        <begin position="232"/>
        <end position="257"/>
    </location>
</feature>
<accession>A0A9J6DUC8</accession>
<keyword evidence="7 9" id="KW-0472">Membrane</keyword>
<keyword evidence="8" id="KW-0479">Metal-binding</keyword>
<dbReference type="VEuPathDB" id="VectorBase:LOC119169759"/>
<dbReference type="GO" id="GO:0046872">
    <property type="term" value="F:metal ion binding"/>
    <property type="evidence" value="ECO:0007669"/>
    <property type="project" value="UniProtKB-KW"/>
</dbReference>
<evidence type="ECO:0000256" key="2">
    <source>
        <dbReference type="ARBA" id="ARBA00006459"/>
    </source>
</evidence>
<dbReference type="SUPFAM" id="SSF161070">
    <property type="entry name" value="SNF-like"/>
    <property type="match status" value="1"/>
</dbReference>
<feature type="transmembrane region" description="Helical" evidence="9">
    <location>
        <begin position="195"/>
        <end position="220"/>
    </location>
</feature>
<comment type="caution">
    <text evidence="11">The sequence shown here is derived from an EMBL/GenBank/DDBJ whole genome shotgun (WGS) entry which is preliminary data.</text>
</comment>
<name>A0A9J6DUC8_RHIMP</name>
<feature type="transmembrane region" description="Helical" evidence="9">
    <location>
        <begin position="338"/>
        <end position="358"/>
    </location>
</feature>
<reference evidence="11" key="2">
    <citation type="submission" date="2021-09" db="EMBL/GenBank/DDBJ databases">
        <authorList>
            <person name="Jia N."/>
            <person name="Wang J."/>
            <person name="Shi W."/>
            <person name="Du L."/>
            <person name="Sun Y."/>
            <person name="Zhan W."/>
            <person name="Jiang J."/>
            <person name="Wang Q."/>
            <person name="Zhang B."/>
            <person name="Ji P."/>
            <person name="Sakyi L.B."/>
            <person name="Cui X."/>
            <person name="Yuan T."/>
            <person name="Jiang B."/>
            <person name="Yang W."/>
            <person name="Lam T.T.-Y."/>
            <person name="Chang Q."/>
            <person name="Ding S."/>
            <person name="Wang X."/>
            <person name="Zhu J."/>
            <person name="Ruan X."/>
            <person name="Zhao L."/>
            <person name="Wei J."/>
            <person name="Que T."/>
            <person name="Du C."/>
            <person name="Cheng J."/>
            <person name="Dai P."/>
            <person name="Han X."/>
            <person name="Huang E."/>
            <person name="Gao Y."/>
            <person name="Liu J."/>
            <person name="Shao H."/>
            <person name="Ye R."/>
            <person name="Li L."/>
            <person name="Wei W."/>
            <person name="Wang X."/>
            <person name="Wang C."/>
            <person name="Huo Q."/>
            <person name="Li W."/>
            <person name="Guo W."/>
            <person name="Chen H."/>
            <person name="Chen S."/>
            <person name="Zhou L."/>
            <person name="Zhou L."/>
            <person name="Ni X."/>
            <person name="Tian J."/>
            <person name="Zhou Y."/>
            <person name="Sheng Y."/>
            <person name="Liu T."/>
            <person name="Pan Y."/>
            <person name="Xia L."/>
            <person name="Li J."/>
            <person name="Zhao F."/>
            <person name="Cao W."/>
        </authorList>
    </citation>
    <scope>NUCLEOTIDE SEQUENCE</scope>
    <source>
        <strain evidence="11">Rmic-2018</strain>
        <tissue evidence="11">Larvae</tissue>
    </source>
</reference>
<feature type="transmembrane region" description="Helical" evidence="9">
    <location>
        <begin position="132"/>
        <end position="154"/>
    </location>
</feature>
<feature type="transmembrane region" description="Helical" evidence="9">
    <location>
        <begin position="269"/>
        <end position="288"/>
    </location>
</feature>
<feature type="binding site" evidence="8">
    <location>
        <position position="204"/>
    </location>
    <ligand>
        <name>Na(+)</name>
        <dbReference type="ChEBI" id="CHEBI:29101"/>
        <label>1</label>
    </ligand>
</feature>
<keyword evidence="4 9" id="KW-0812">Transmembrane</keyword>
<feature type="signal peptide" evidence="10">
    <location>
        <begin position="1"/>
        <end position="17"/>
    </location>
</feature>
<dbReference type="EMBL" id="JABSTU010000007">
    <property type="protein sequence ID" value="KAH8025569.1"/>
    <property type="molecule type" value="Genomic_DNA"/>
</dbReference>
<keyword evidence="8" id="KW-0915">Sodium</keyword>
<dbReference type="PANTHER" id="PTHR11616">
    <property type="entry name" value="SODIUM/CHLORIDE DEPENDENT TRANSPORTER"/>
    <property type="match status" value="1"/>
</dbReference>
<dbReference type="PROSITE" id="PS50267">
    <property type="entry name" value="NA_NEUROTRAN_SYMP_3"/>
    <property type="match status" value="1"/>
</dbReference>
<dbReference type="InterPro" id="IPR000175">
    <property type="entry name" value="Na/ntran_symport"/>
</dbReference>
<keyword evidence="10" id="KW-0732">Signal</keyword>
<dbReference type="Proteomes" id="UP000821866">
    <property type="component" value="Unassembled WGS sequence"/>
</dbReference>
<evidence type="ECO:0000256" key="4">
    <source>
        <dbReference type="ARBA" id="ARBA00022692"/>
    </source>
</evidence>
<dbReference type="GO" id="GO:0015179">
    <property type="term" value="F:L-amino acid transmembrane transporter activity"/>
    <property type="evidence" value="ECO:0007669"/>
    <property type="project" value="TreeGrafter"/>
</dbReference>
<evidence type="ECO:0000313" key="11">
    <source>
        <dbReference type="EMBL" id="KAH8025569.1"/>
    </source>
</evidence>
<dbReference type="GO" id="GO:0005886">
    <property type="term" value="C:plasma membrane"/>
    <property type="evidence" value="ECO:0007669"/>
    <property type="project" value="TreeGrafter"/>
</dbReference>
<evidence type="ECO:0000256" key="5">
    <source>
        <dbReference type="ARBA" id="ARBA00022847"/>
    </source>
</evidence>
<evidence type="ECO:0000256" key="10">
    <source>
        <dbReference type="SAM" id="SignalP"/>
    </source>
</evidence>
<protein>
    <submittedName>
        <fullName evidence="11">Uncharacterized protein</fullName>
    </submittedName>
</protein>
<dbReference type="Pfam" id="PF00209">
    <property type="entry name" value="SNF"/>
    <property type="match status" value="1"/>
</dbReference>
<evidence type="ECO:0000256" key="3">
    <source>
        <dbReference type="ARBA" id="ARBA00022448"/>
    </source>
</evidence>
<feature type="transmembrane region" description="Helical" evidence="9">
    <location>
        <begin position="309"/>
        <end position="326"/>
    </location>
</feature>
<reference evidence="11" key="1">
    <citation type="journal article" date="2020" name="Cell">
        <title>Large-Scale Comparative Analyses of Tick Genomes Elucidate Their Genetic Diversity and Vector Capacities.</title>
        <authorList>
            <consortium name="Tick Genome and Microbiome Consortium (TIGMIC)"/>
            <person name="Jia N."/>
            <person name="Wang J."/>
            <person name="Shi W."/>
            <person name="Du L."/>
            <person name="Sun Y."/>
            <person name="Zhan W."/>
            <person name="Jiang J.F."/>
            <person name="Wang Q."/>
            <person name="Zhang B."/>
            <person name="Ji P."/>
            <person name="Bell-Sakyi L."/>
            <person name="Cui X.M."/>
            <person name="Yuan T.T."/>
            <person name="Jiang B.G."/>
            <person name="Yang W.F."/>
            <person name="Lam T.T."/>
            <person name="Chang Q.C."/>
            <person name="Ding S.J."/>
            <person name="Wang X.J."/>
            <person name="Zhu J.G."/>
            <person name="Ruan X.D."/>
            <person name="Zhao L."/>
            <person name="Wei J.T."/>
            <person name="Ye R.Z."/>
            <person name="Que T.C."/>
            <person name="Du C.H."/>
            <person name="Zhou Y.H."/>
            <person name="Cheng J.X."/>
            <person name="Dai P.F."/>
            <person name="Guo W.B."/>
            <person name="Han X.H."/>
            <person name="Huang E.J."/>
            <person name="Li L.F."/>
            <person name="Wei W."/>
            <person name="Gao Y.C."/>
            <person name="Liu J.Z."/>
            <person name="Shao H.Z."/>
            <person name="Wang X."/>
            <person name="Wang C.C."/>
            <person name="Yang T.C."/>
            <person name="Huo Q.B."/>
            <person name="Li W."/>
            <person name="Chen H.Y."/>
            <person name="Chen S.E."/>
            <person name="Zhou L.G."/>
            <person name="Ni X.B."/>
            <person name="Tian J.H."/>
            <person name="Sheng Y."/>
            <person name="Liu T."/>
            <person name="Pan Y.S."/>
            <person name="Xia L.Y."/>
            <person name="Li J."/>
            <person name="Zhao F."/>
            <person name="Cao W.C."/>
        </authorList>
    </citation>
    <scope>NUCLEOTIDE SEQUENCE</scope>
    <source>
        <strain evidence="11">Rmic-2018</strain>
    </source>
</reference>
<dbReference type="GO" id="GO:0015187">
    <property type="term" value="F:glycine transmembrane transporter activity"/>
    <property type="evidence" value="ECO:0007669"/>
    <property type="project" value="TreeGrafter"/>
</dbReference>
<keyword evidence="6 9" id="KW-1133">Transmembrane helix</keyword>
<proteinExistence type="inferred from homology"/>
<dbReference type="AlphaFoldDB" id="A0A9J6DUC8"/>
<comment type="subcellular location">
    <subcellularLocation>
        <location evidence="1">Membrane</location>
        <topology evidence="1">Multi-pass membrane protein</topology>
    </subcellularLocation>
</comment>
<comment type="similarity">
    <text evidence="2">Belongs to the sodium:neurotransmitter symporter (SNF) (TC 2.A.22) family.</text>
</comment>